<reference evidence="10" key="1">
    <citation type="submission" date="2016-10" db="EMBL/GenBank/DDBJ databases">
        <authorList>
            <person name="Varghese N."/>
            <person name="Submissions S."/>
        </authorList>
    </citation>
    <scope>NUCLEOTIDE SEQUENCE [LARGE SCALE GENOMIC DNA]</scope>
    <source>
        <strain evidence="10">DSM 1551</strain>
    </source>
</reference>
<dbReference type="RefSeq" id="WP_092352814.1">
    <property type="nucleotide sequence ID" value="NZ_FOIN01000006.1"/>
</dbReference>
<dbReference type="SUPFAM" id="SSF50249">
    <property type="entry name" value="Nucleic acid-binding proteins"/>
    <property type="match status" value="1"/>
</dbReference>
<dbReference type="Proteomes" id="UP000198558">
    <property type="component" value="Unassembled WGS sequence"/>
</dbReference>
<evidence type="ECO:0000256" key="2">
    <source>
        <dbReference type="ARBA" id="ARBA00021310"/>
    </source>
</evidence>
<evidence type="ECO:0000256" key="4">
    <source>
        <dbReference type="ARBA" id="ARBA00023172"/>
    </source>
</evidence>
<evidence type="ECO:0000259" key="8">
    <source>
        <dbReference type="Pfam" id="PF11967"/>
    </source>
</evidence>
<keyword evidence="4 7" id="KW-0233">DNA recombination</keyword>
<dbReference type="AlphaFoldDB" id="A0A1I0DGJ9"/>
<dbReference type="GO" id="GO:0043590">
    <property type="term" value="C:bacterial nucleoid"/>
    <property type="evidence" value="ECO:0007669"/>
    <property type="project" value="TreeGrafter"/>
</dbReference>
<dbReference type="InterPro" id="IPR012340">
    <property type="entry name" value="NA-bd_OB-fold"/>
</dbReference>
<evidence type="ECO:0000256" key="6">
    <source>
        <dbReference type="ARBA" id="ARBA00033409"/>
    </source>
</evidence>
<dbReference type="InterPro" id="IPR022572">
    <property type="entry name" value="DNA_rep/recomb_RecO_N"/>
</dbReference>
<comment type="similarity">
    <text evidence="1 7">Belongs to the RecO family.</text>
</comment>
<dbReference type="Pfam" id="PF11967">
    <property type="entry name" value="RecO_N"/>
    <property type="match status" value="1"/>
</dbReference>
<feature type="domain" description="DNA replication/recombination mediator RecO N-terminal" evidence="8">
    <location>
        <begin position="6"/>
        <end position="82"/>
    </location>
</feature>
<dbReference type="GO" id="GO:0006302">
    <property type="term" value="P:double-strand break repair"/>
    <property type="evidence" value="ECO:0007669"/>
    <property type="project" value="TreeGrafter"/>
</dbReference>
<dbReference type="HAMAP" id="MF_00201">
    <property type="entry name" value="RecO"/>
    <property type="match status" value="1"/>
</dbReference>
<dbReference type="Gene3D" id="1.20.1440.120">
    <property type="entry name" value="Recombination protein O, C-terminal domain"/>
    <property type="match status" value="1"/>
</dbReference>
<keyword evidence="5 7" id="KW-0234">DNA repair</keyword>
<dbReference type="GeneID" id="78287865"/>
<name>A0A1I0DGJ9_9FIRM</name>
<dbReference type="GO" id="GO:0006310">
    <property type="term" value="P:DNA recombination"/>
    <property type="evidence" value="ECO:0007669"/>
    <property type="project" value="UniProtKB-UniRule"/>
</dbReference>
<organism evidence="9 10">
    <name type="scientific">Thomasclavelia cocleata</name>
    <dbReference type="NCBI Taxonomy" id="69824"/>
    <lineage>
        <taxon>Bacteria</taxon>
        <taxon>Bacillati</taxon>
        <taxon>Bacillota</taxon>
        <taxon>Erysipelotrichia</taxon>
        <taxon>Erysipelotrichales</taxon>
        <taxon>Coprobacillaceae</taxon>
        <taxon>Thomasclavelia</taxon>
    </lineage>
</organism>
<protein>
    <recommendedName>
        <fullName evidence="2 7">DNA repair protein RecO</fullName>
    </recommendedName>
    <alternativeName>
        <fullName evidence="6 7">Recombination protein O</fullName>
    </alternativeName>
</protein>
<evidence type="ECO:0000313" key="10">
    <source>
        <dbReference type="Proteomes" id="UP000198558"/>
    </source>
</evidence>
<evidence type="ECO:0000256" key="7">
    <source>
        <dbReference type="HAMAP-Rule" id="MF_00201"/>
    </source>
</evidence>
<comment type="function">
    <text evidence="7">Involved in DNA repair and RecF pathway recombination.</text>
</comment>
<dbReference type="InterPro" id="IPR042242">
    <property type="entry name" value="RecO_C"/>
</dbReference>
<dbReference type="Gene3D" id="2.40.50.140">
    <property type="entry name" value="Nucleic acid-binding proteins"/>
    <property type="match status" value="1"/>
</dbReference>
<keyword evidence="3 7" id="KW-0227">DNA damage</keyword>
<dbReference type="OrthoDB" id="9797083at2"/>
<dbReference type="NCBIfam" id="TIGR00613">
    <property type="entry name" value="reco"/>
    <property type="match status" value="1"/>
</dbReference>
<dbReference type="InterPro" id="IPR037278">
    <property type="entry name" value="ARFGAP/RecO"/>
</dbReference>
<proteinExistence type="inferred from homology"/>
<dbReference type="PANTHER" id="PTHR33991:SF1">
    <property type="entry name" value="DNA REPAIR PROTEIN RECO"/>
    <property type="match status" value="1"/>
</dbReference>
<evidence type="ECO:0000313" key="9">
    <source>
        <dbReference type="EMBL" id="SET31535.1"/>
    </source>
</evidence>
<keyword evidence="10" id="KW-1185">Reference proteome</keyword>
<dbReference type="EMBL" id="FOIN01000006">
    <property type="protein sequence ID" value="SET31535.1"/>
    <property type="molecule type" value="Genomic_DNA"/>
</dbReference>
<dbReference type="SUPFAM" id="SSF57863">
    <property type="entry name" value="ArfGap/RecO-like zinc finger"/>
    <property type="match status" value="1"/>
</dbReference>
<dbReference type="PANTHER" id="PTHR33991">
    <property type="entry name" value="DNA REPAIR PROTEIN RECO"/>
    <property type="match status" value="1"/>
</dbReference>
<sequence length="248" mass="28377">MTISGEVSVEGIVLKNKAYKENDMLVWIYTKDYGKIALIARGAKKLKSKNAPACQTITLGDYTFIPRIGLSTLIKASSCDYFRHIKEDIELESYASYFIEFIYKFTKDNDPDELSYKNLFLVLKYLDAGYDPKLVYLLFNAYIMEITGSALEVEQCTVCGRHDHIAGISIHGGGFVCQECIGIYDLKLEVDVLKGFRYINLCKLENIDRLHLDEAVIIKLIEIMEAYIDEFTGMTFQSRKFIRQFNGL</sequence>
<dbReference type="Pfam" id="PF02565">
    <property type="entry name" value="RecO_C"/>
    <property type="match status" value="1"/>
</dbReference>
<evidence type="ECO:0000256" key="1">
    <source>
        <dbReference type="ARBA" id="ARBA00007452"/>
    </source>
</evidence>
<dbReference type="InterPro" id="IPR003717">
    <property type="entry name" value="RecO"/>
</dbReference>
<evidence type="ECO:0000256" key="3">
    <source>
        <dbReference type="ARBA" id="ARBA00022763"/>
    </source>
</evidence>
<accession>A0A1I0DGJ9</accession>
<gene>
    <name evidence="7" type="primary">recO</name>
    <name evidence="9" type="ORF">SAMN04489758_10626</name>
</gene>
<evidence type="ECO:0000256" key="5">
    <source>
        <dbReference type="ARBA" id="ARBA00023204"/>
    </source>
</evidence>